<evidence type="ECO:0000256" key="1">
    <source>
        <dbReference type="SAM" id="MobiDB-lite"/>
    </source>
</evidence>
<evidence type="ECO:0000313" key="3">
    <source>
        <dbReference type="EMBL" id="AIR99953.1"/>
    </source>
</evidence>
<evidence type="ECO:0000313" key="4">
    <source>
        <dbReference type="Proteomes" id="UP000029482"/>
    </source>
</evidence>
<dbReference type="HOGENOM" id="CLU_1712253_0_0_11"/>
<organism evidence="3 4">
    <name type="scientific">Streptomyces glaucescens</name>
    <dbReference type="NCBI Taxonomy" id="1907"/>
    <lineage>
        <taxon>Bacteria</taxon>
        <taxon>Bacillati</taxon>
        <taxon>Actinomycetota</taxon>
        <taxon>Actinomycetes</taxon>
        <taxon>Kitasatosporales</taxon>
        <taxon>Streptomycetaceae</taxon>
        <taxon>Streptomyces</taxon>
    </lineage>
</organism>
<keyword evidence="2" id="KW-0812">Transmembrane</keyword>
<protein>
    <submittedName>
        <fullName evidence="3">Uncharacterized protein</fullName>
    </submittedName>
</protein>
<keyword evidence="2" id="KW-1133">Transmembrane helix</keyword>
<dbReference type="KEGG" id="sgu:SGLAU_20000"/>
<dbReference type="STRING" id="1907.SGLAU_20000"/>
<gene>
    <name evidence="3" type="ORF">SGLAU_20000</name>
</gene>
<dbReference type="AlphaFoldDB" id="A0A089X9T0"/>
<reference evidence="4" key="1">
    <citation type="journal article" date="2015" name="J. Biotechnol.">
        <title>Complete genome sequence of the actinobacterium Streptomyces glaucescens GLA.O (DSM 40922) consisting of a linear chromosome and one linear plasmid.</title>
        <authorList>
            <person name="Ortseifen V."/>
            <person name="Winkler A."/>
            <person name="Albersmeier A."/>
            <person name="Wendler S."/>
            <person name="Puhler A."/>
            <person name="Kalinowski J."/>
            <person name="Ruckert C."/>
        </authorList>
    </citation>
    <scope>NUCLEOTIDE SEQUENCE [LARGE SCALE GENOMIC DNA]</scope>
    <source>
        <strain evidence="4">DSM 40922 / GLA O</strain>
    </source>
</reference>
<accession>A0A089X9T0</accession>
<dbReference type="OrthoDB" id="4332455at2"/>
<name>A0A089X9T0_STRGA</name>
<keyword evidence="2" id="KW-0472">Membrane</keyword>
<evidence type="ECO:0000256" key="2">
    <source>
        <dbReference type="SAM" id="Phobius"/>
    </source>
</evidence>
<dbReference type="RefSeq" id="WP_043503288.1">
    <property type="nucleotide sequence ID" value="NZ_CP009438.1"/>
</dbReference>
<feature type="region of interest" description="Disordered" evidence="1">
    <location>
        <begin position="79"/>
        <end position="101"/>
    </location>
</feature>
<proteinExistence type="predicted"/>
<dbReference type="EMBL" id="CP009438">
    <property type="protein sequence ID" value="AIR99953.1"/>
    <property type="molecule type" value="Genomic_DNA"/>
</dbReference>
<dbReference type="Proteomes" id="UP000029482">
    <property type="component" value="Chromosome"/>
</dbReference>
<keyword evidence="4" id="KW-1185">Reference proteome</keyword>
<feature type="transmembrane region" description="Helical" evidence="2">
    <location>
        <begin position="116"/>
        <end position="137"/>
    </location>
</feature>
<sequence length="153" mass="15227">MSTGPGRPRRVRPAAVAAAVAALVLLAPTYAVFVPAAWQRVQARGGTPSTAAFHGGACLLGECAVTFSVAGERVTARLPVGTRSGGHDSGDTVTVRHPPGEPGRAVLADDTGRAGVALLLAVPLGATLAVCCAARAVSSRGRGARRSGPARAS</sequence>